<dbReference type="CDD" id="cd02440">
    <property type="entry name" value="AdoMet_MTases"/>
    <property type="match status" value="1"/>
</dbReference>
<dbReference type="SUPFAM" id="SSF53335">
    <property type="entry name" value="S-adenosyl-L-methionine-dependent methyltransferases"/>
    <property type="match status" value="1"/>
</dbReference>
<accession>A0A1F5TMU1</accession>
<name>A0A1F5TMU1_9BACT</name>
<dbReference type="InterPro" id="IPR025714">
    <property type="entry name" value="Methyltranfer_dom"/>
</dbReference>
<organism evidence="2 3">
    <name type="scientific">Candidatus Falkowbacteria bacterium RIFOXYD2_FULL_34_120</name>
    <dbReference type="NCBI Taxonomy" id="1798007"/>
    <lineage>
        <taxon>Bacteria</taxon>
        <taxon>Candidatus Falkowiibacteriota</taxon>
    </lineage>
</organism>
<dbReference type="EMBL" id="MFGO01000032">
    <property type="protein sequence ID" value="OGF40285.1"/>
    <property type="molecule type" value="Genomic_DNA"/>
</dbReference>
<reference evidence="2 3" key="1">
    <citation type="journal article" date="2016" name="Nat. Commun.">
        <title>Thousands of microbial genomes shed light on interconnected biogeochemical processes in an aquifer system.</title>
        <authorList>
            <person name="Anantharaman K."/>
            <person name="Brown C.T."/>
            <person name="Hug L.A."/>
            <person name="Sharon I."/>
            <person name="Castelle C.J."/>
            <person name="Probst A.J."/>
            <person name="Thomas B.C."/>
            <person name="Singh A."/>
            <person name="Wilkins M.J."/>
            <person name="Karaoz U."/>
            <person name="Brodie E.L."/>
            <person name="Williams K.H."/>
            <person name="Hubbard S.S."/>
            <person name="Banfield J.F."/>
        </authorList>
    </citation>
    <scope>NUCLEOTIDE SEQUENCE [LARGE SCALE GENOMIC DNA]</scope>
</reference>
<protein>
    <recommendedName>
        <fullName evidence="1">Methyltransferase domain-containing protein</fullName>
    </recommendedName>
</protein>
<evidence type="ECO:0000259" key="1">
    <source>
        <dbReference type="Pfam" id="PF13847"/>
    </source>
</evidence>
<dbReference type="Gene3D" id="3.40.50.150">
    <property type="entry name" value="Vaccinia Virus protein VP39"/>
    <property type="match status" value="1"/>
</dbReference>
<dbReference type="InterPro" id="IPR029063">
    <property type="entry name" value="SAM-dependent_MTases_sf"/>
</dbReference>
<dbReference type="Pfam" id="PF13847">
    <property type="entry name" value="Methyltransf_31"/>
    <property type="match status" value="1"/>
</dbReference>
<comment type="caution">
    <text evidence="2">The sequence shown here is derived from an EMBL/GenBank/DDBJ whole genome shotgun (WGS) entry which is preliminary data.</text>
</comment>
<proteinExistence type="predicted"/>
<dbReference type="AlphaFoldDB" id="A0A1F5TMU1"/>
<dbReference type="Proteomes" id="UP000177579">
    <property type="component" value="Unassembled WGS sequence"/>
</dbReference>
<evidence type="ECO:0000313" key="3">
    <source>
        <dbReference type="Proteomes" id="UP000177579"/>
    </source>
</evidence>
<gene>
    <name evidence="2" type="ORF">A2531_04530</name>
</gene>
<feature type="domain" description="Methyltransferase" evidence="1">
    <location>
        <begin position="20"/>
        <end position="133"/>
    </location>
</feature>
<evidence type="ECO:0000313" key="2">
    <source>
        <dbReference type="EMBL" id="OGF40285.1"/>
    </source>
</evidence>
<sequence>MSGGNKLIDVQLILDKAGVKSGMSVGDLGCGATGHFVFPASEMVGNDGKVYAIDILRTILHNLNKRIKQENIKNIQTIWSDLEMFGATKLEPNVLDIALLVNTLYQSQKRTEVLRETVRLLKPGGKLVIVEWKNISLPFGPPLESRVEKENLKKAAPKLGLKLEEDFFAGSCHYGLIFTKL</sequence>